<dbReference type="InterPro" id="IPR050736">
    <property type="entry name" value="Sensor_HK_Regulatory"/>
</dbReference>
<dbReference type="PANTHER" id="PTHR43711:SF1">
    <property type="entry name" value="HISTIDINE KINASE 1"/>
    <property type="match status" value="1"/>
</dbReference>
<keyword evidence="4" id="KW-0808">Transferase</keyword>
<dbReference type="CDD" id="cd00075">
    <property type="entry name" value="HATPase"/>
    <property type="match status" value="1"/>
</dbReference>
<dbReference type="EC" id="2.7.13.3" evidence="2"/>
<name>X0SIJ6_9ZZZZ</name>
<dbReference type="FunFam" id="3.30.565.10:FF:000006">
    <property type="entry name" value="Sensor histidine kinase WalK"/>
    <property type="match status" value="1"/>
</dbReference>
<reference evidence="8" key="1">
    <citation type="journal article" date="2014" name="Front. Microbiol.">
        <title>High frequency of phylogenetically diverse reductive dehalogenase-homologous genes in deep subseafloor sedimentary metagenomes.</title>
        <authorList>
            <person name="Kawai M."/>
            <person name="Futagami T."/>
            <person name="Toyoda A."/>
            <person name="Takaki Y."/>
            <person name="Nishi S."/>
            <person name="Hori S."/>
            <person name="Arai W."/>
            <person name="Tsubouchi T."/>
            <person name="Morono Y."/>
            <person name="Uchiyama I."/>
            <person name="Ito T."/>
            <person name="Fujiyama A."/>
            <person name="Inagaki F."/>
            <person name="Takami H."/>
        </authorList>
    </citation>
    <scope>NUCLEOTIDE SEQUENCE</scope>
    <source>
        <strain evidence="8">Expedition CK06-06</strain>
    </source>
</reference>
<keyword evidence="3" id="KW-0597">Phosphoprotein</keyword>
<protein>
    <recommendedName>
        <fullName evidence="2">histidine kinase</fullName>
        <ecNumber evidence="2">2.7.13.3</ecNumber>
    </recommendedName>
</protein>
<dbReference type="PRINTS" id="PR00344">
    <property type="entry name" value="BCTRLSENSOR"/>
</dbReference>
<accession>X0SIJ6</accession>
<comment type="catalytic activity">
    <reaction evidence="1">
        <text>ATP + protein L-histidine = ADP + protein N-phospho-L-histidine.</text>
        <dbReference type="EC" id="2.7.13.3"/>
    </reaction>
</comment>
<keyword evidence="5" id="KW-0418">Kinase</keyword>
<dbReference type="PROSITE" id="PS50109">
    <property type="entry name" value="HIS_KIN"/>
    <property type="match status" value="1"/>
</dbReference>
<dbReference type="SMART" id="SM00387">
    <property type="entry name" value="HATPase_c"/>
    <property type="match status" value="1"/>
</dbReference>
<proteinExistence type="predicted"/>
<feature type="domain" description="Histidine kinase" evidence="7">
    <location>
        <begin position="1"/>
        <end position="187"/>
    </location>
</feature>
<comment type="caution">
    <text evidence="8">The sequence shown here is derived from an EMBL/GenBank/DDBJ whole genome shotgun (WGS) entry which is preliminary data.</text>
</comment>
<dbReference type="Gene3D" id="3.30.565.10">
    <property type="entry name" value="Histidine kinase-like ATPase, C-terminal domain"/>
    <property type="match status" value="1"/>
</dbReference>
<dbReference type="GO" id="GO:0000160">
    <property type="term" value="P:phosphorelay signal transduction system"/>
    <property type="evidence" value="ECO:0007669"/>
    <property type="project" value="UniProtKB-KW"/>
</dbReference>
<dbReference type="Pfam" id="PF02518">
    <property type="entry name" value="HATPase_c"/>
    <property type="match status" value="1"/>
</dbReference>
<evidence type="ECO:0000256" key="6">
    <source>
        <dbReference type="ARBA" id="ARBA00023012"/>
    </source>
</evidence>
<evidence type="ECO:0000259" key="7">
    <source>
        <dbReference type="PROSITE" id="PS50109"/>
    </source>
</evidence>
<evidence type="ECO:0000256" key="4">
    <source>
        <dbReference type="ARBA" id="ARBA00022679"/>
    </source>
</evidence>
<dbReference type="AlphaFoldDB" id="X0SIJ6"/>
<dbReference type="InterPro" id="IPR003594">
    <property type="entry name" value="HATPase_dom"/>
</dbReference>
<dbReference type="InterPro" id="IPR036890">
    <property type="entry name" value="HATPase_C_sf"/>
</dbReference>
<evidence type="ECO:0000256" key="5">
    <source>
        <dbReference type="ARBA" id="ARBA00022777"/>
    </source>
</evidence>
<dbReference type="GO" id="GO:0004673">
    <property type="term" value="F:protein histidine kinase activity"/>
    <property type="evidence" value="ECO:0007669"/>
    <property type="project" value="UniProtKB-EC"/>
</dbReference>
<gene>
    <name evidence="8" type="ORF">S01H1_01523</name>
</gene>
<dbReference type="Gene3D" id="1.10.287.130">
    <property type="match status" value="1"/>
</dbReference>
<keyword evidence="6" id="KW-0902">Two-component regulatory system</keyword>
<dbReference type="InterPro" id="IPR004358">
    <property type="entry name" value="Sig_transdc_His_kin-like_C"/>
</dbReference>
<dbReference type="SUPFAM" id="SSF55874">
    <property type="entry name" value="ATPase domain of HSP90 chaperone/DNA topoisomerase II/histidine kinase"/>
    <property type="match status" value="1"/>
</dbReference>
<organism evidence="8">
    <name type="scientific">marine sediment metagenome</name>
    <dbReference type="NCBI Taxonomy" id="412755"/>
    <lineage>
        <taxon>unclassified sequences</taxon>
        <taxon>metagenomes</taxon>
        <taxon>ecological metagenomes</taxon>
    </lineage>
</organism>
<evidence type="ECO:0000256" key="1">
    <source>
        <dbReference type="ARBA" id="ARBA00000085"/>
    </source>
</evidence>
<sequence length="201" mass="21954">LDYFQKIRQSGETLLMLLNDLLDLAKLESGKITFEFRPADLGLLIDSMADECNSLASEQNLTVRGEHPEANEKIVLDADKIKQVLRNLLNNAIKFSPEGGTIDISIFKKADSVVVSVRDQGAGVPENELGSVFDKFVQSSKNKTSAGGTGLGLPICREIIAAHKGRIWAENNPDIGTNFLFEIPLSLEANEREDVLVGSAR</sequence>
<feature type="non-terminal residue" evidence="8">
    <location>
        <position position="1"/>
    </location>
</feature>
<dbReference type="PANTHER" id="PTHR43711">
    <property type="entry name" value="TWO-COMPONENT HISTIDINE KINASE"/>
    <property type="match status" value="1"/>
</dbReference>
<dbReference type="EMBL" id="BARS01000670">
    <property type="protein sequence ID" value="GAF80834.1"/>
    <property type="molecule type" value="Genomic_DNA"/>
</dbReference>
<evidence type="ECO:0000313" key="8">
    <source>
        <dbReference type="EMBL" id="GAF80834.1"/>
    </source>
</evidence>
<dbReference type="InterPro" id="IPR005467">
    <property type="entry name" value="His_kinase_dom"/>
</dbReference>
<evidence type="ECO:0000256" key="3">
    <source>
        <dbReference type="ARBA" id="ARBA00022553"/>
    </source>
</evidence>
<evidence type="ECO:0000256" key="2">
    <source>
        <dbReference type="ARBA" id="ARBA00012438"/>
    </source>
</evidence>